<evidence type="ECO:0000259" key="4">
    <source>
        <dbReference type="Pfam" id="PF01826"/>
    </source>
</evidence>
<comment type="caution">
    <text evidence="5">The sequence shown here is derived from an EMBL/GenBank/DDBJ whole genome shotgun (WGS) entry which is preliminary data.</text>
</comment>
<keyword evidence="2" id="KW-1015">Disulfide bond</keyword>
<dbReference type="Proteomes" id="UP000007151">
    <property type="component" value="Unassembled WGS sequence"/>
</dbReference>
<feature type="chain" id="PRO_5013030136" evidence="3">
    <location>
        <begin position="18"/>
        <end position="266"/>
    </location>
</feature>
<feature type="signal peptide" evidence="3">
    <location>
        <begin position="1"/>
        <end position="17"/>
    </location>
</feature>
<dbReference type="GO" id="GO:0030414">
    <property type="term" value="F:peptidase inhibitor activity"/>
    <property type="evidence" value="ECO:0007669"/>
    <property type="project" value="UniProtKB-KW"/>
</dbReference>
<dbReference type="InterPro" id="IPR036084">
    <property type="entry name" value="Ser_inhib-like_sf"/>
</dbReference>
<evidence type="ECO:0000313" key="5">
    <source>
        <dbReference type="EMBL" id="OWR41356.1"/>
    </source>
</evidence>
<dbReference type="InterPro" id="IPR051368">
    <property type="entry name" value="SerProtInhib-TIL_Domain"/>
</dbReference>
<keyword evidence="3" id="KW-0732">Signal</keyword>
<keyword evidence="1" id="KW-0646">Protease inhibitor</keyword>
<evidence type="ECO:0000256" key="3">
    <source>
        <dbReference type="SAM" id="SignalP"/>
    </source>
</evidence>
<evidence type="ECO:0000256" key="2">
    <source>
        <dbReference type="ARBA" id="ARBA00023157"/>
    </source>
</evidence>
<dbReference type="AlphaFoldDB" id="A0A212EIN9"/>
<feature type="domain" description="TIL" evidence="4">
    <location>
        <begin position="80"/>
        <end position="142"/>
    </location>
</feature>
<dbReference type="EMBL" id="AGBW02014600">
    <property type="protein sequence ID" value="OWR41356.1"/>
    <property type="molecule type" value="Genomic_DNA"/>
</dbReference>
<dbReference type="InterPro" id="IPR002919">
    <property type="entry name" value="TIL_dom"/>
</dbReference>
<name>A0A212EIN9_DANPL</name>
<proteinExistence type="predicted"/>
<dbReference type="PANTHER" id="PTHR23259:SF70">
    <property type="entry name" value="ACCESSORY GLAND PROTEIN ACP62F-RELATED"/>
    <property type="match status" value="1"/>
</dbReference>
<sequence>MARSVVLLVLCLSIVSCYDEVEDICGPNEHLKDGISCKSDCCPGEDCPDPCASACTCDLQYHRVSNGSCIPTRQCPPIDCPNNEHFDVCPVCNEGCDNAVASGKRCRYVGRIGITVICEPACRCDDGYWRNSNKQCVPYEECLKKVCGPNEHLKDGISCKSDCCPGEDCPDPCASACTCDLQYHRVSNGTCIPTRQCPPIDCPNNEHFDVCPVCNEGCDNAVASGKRCRFVGRIGITVICEPACRCDDGYWRNSNKQCVPYKECRM</sequence>
<evidence type="ECO:0000313" key="6">
    <source>
        <dbReference type="Proteomes" id="UP000007151"/>
    </source>
</evidence>
<dbReference type="STRING" id="278856.A0A212EIN9"/>
<reference evidence="5 6" key="1">
    <citation type="journal article" date="2011" name="Cell">
        <title>The monarch butterfly genome yields insights into long-distance migration.</title>
        <authorList>
            <person name="Zhan S."/>
            <person name="Merlin C."/>
            <person name="Boore J.L."/>
            <person name="Reppert S.M."/>
        </authorList>
    </citation>
    <scope>NUCLEOTIDE SEQUENCE [LARGE SCALE GENOMIC DNA]</scope>
    <source>
        <strain evidence="5">F-2</strain>
    </source>
</reference>
<dbReference type="PANTHER" id="PTHR23259">
    <property type="entry name" value="RIDDLE"/>
    <property type="match status" value="1"/>
</dbReference>
<keyword evidence="6" id="KW-1185">Reference proteome</keyword>
<dbReference type="PROSITE" id="PS51257">
    <property type="entry name" value="PROKAR_LIPOPROTEIN"/>
    <property type="match status" value="1"/>
</dbReference>
<gene>
    <name evidence="5" type="ORF">KGM_211410</name>
</gene>
<dbReference type="KEGG" id="dpl:KGM_211410"/>
<dbReference type="InParanoid" id="A0A212EIN9"/>
<feature type="domain" description="TIL" evidence="4">
    <location>
        <begin position="202"/>
        <end position="264"/>
    </location>
</feature>
<dbReference type="CDD" id="cd19941">
    <property type="entry name" value="TIL"/>
    <property type="match status" value="2"/>
</dbReference>
<evidence type="ECO:0000256" key="1">
    <source>
        <dbReference type="ARBA" id="ARBA00022690"/>
    </source>
</evidence>
<dbReference type="eggNOG" id="ENOG502T7FQ">
    <property type="taxonomic scope" value="Eukaryota"/>
</dbReference>
<dbReference type="Gene3D" id="2.10.25.10">
    <property type="entry name" value="Laminin"/>
    <property type="match status" value="4"/>
</dbReference>
<accession>A0A212EIN9</accession>
<dbReference type="SUPFAM" id="SSF57567">
    <property type="entry name" value="Serine protease inhibitors"/>
    <property type="match status" value="2"/>
</dbReference>
<dbReference type="Pfam" id="PF01826">
    <property type="entry name" value="TIL"/>
    <property type="match status" value="2"/>
</dbReference>
<protein>
    <submittedName>
        <fullName evidence="5">Scavenger receptor cysteine-rich protein</fullName>
    </submittedName>
</protein>
<organism evidence="5 6">
    <name type="scientific">Danaus plexippus plexippus</name>
    <dbReference type="NCBI Taxonomy" id="278856"/>
    <lineage>
        <taxon>Eukaryota</taxon>
        <taxon>Metazoa</taxon>
        <taxon>Ecdysozoa</taxon>
        <taxon>Arthropoda</taxon>
        <taxon>Hexapoda</taxon>
        <taxon>Insecta</taxon>
        <taxon>Pterygota</taxon>
        <taxon>Neoptera</taxon>
        <taxon>Endopterygota</taxon>
        <taxon>Lepidoptera</taxon>
        <taxon>Glossata</taxon>
        <taxon>Ditrysia</taxon>
        <taxon>Papilionoidea</taxon>
        <taxon>Nymphalidae</taxon>
        <taxon>Danainae</taxon>
        <taxon>Danaini</taxon>
        <taxon>Danaina</taxon>
        <taxon>Danaus</taxon>
        <taxon>Danaus</taxon>
    </lineage>
</organism>
<keyword evidence="5" id="KW-0675">Receptor</keyword>